<evidence type="ECO:0000313" key="1">
    <source>
        <dbReference type="Proteomes" id="UP000095283"/>
    </source>
</evidence>
<name>A0A1I7X094_HETBA</name>
<dbReference type="Proteomes" id="UP000095283">
    <property type="component" value="Unplaced"/>
</dbReference>
<dbReference type="WBParaSite" id="Hba_10810">
    <property type="protein sequence ID" value="Hba_10810"/>
    <property type="gene ID" value="Hba_10810"/>
</dbReference>
<accession>A0A1I7X094</accession>
<evidence type="ECO:0000313" key="2">
    <source>
        <dbReference type="WBParaSite" id="Hba_10810"/>
    </source>
</evidence>
<proteinExistence type="predicted"/>
<organism evidence="1 2">
    <name type="scientific">Heterorhabditis bacteriophora</name>
    <name type="common">Entomopathogenic nematode worm</name>
    <dbReference type="NCBI Taxonomy" id="37862"/>
    <lineage>
        <taxon>Eukaryota</taxon>
        <taxon>Metazoa</taxon>
        <taxon>Ecdysozoa</taxon>
        <taxon>Nematoda</taxon>
        <taxon>Chromadorea</taxon>
        <taxon>Rhabditida</taxon>
        <taxon>Rhabditina</taxon>
        <taxon>Rhabditomorpha</taxon>
        <taxon>Strongyloidea</taxon>
        <taxon>Heterorhabditidae</taxon>
        <taxon>Heterorhabditis</taxon>
    </lineage>
</organism>
<sequence length="85" mass="9745">MEANNIGFTLNFSERHIPPTKAPGDVSLSGTQLIAFLTKASLRLPQQLTVKITTMHGNFLIRWPRHFPKRWLPGHKAMYFKICII</sequence>
<reference evidence="2" key="1">
    <citation type="submission" date="2016-11" db="UniProtKB">
        <authorList>
            <consortium name="WormBaseParasite"/>
        </authorList>
    </citation>
    <scope>IDENTIFICATION</scope>
</reference>
<protein>
    <submittedName>
        <fullName evidence="2">Uncharacterized protein</fullName>
    </submittedName>
</protein>
<dbReference type="AlphaFoldDB" id="A0A1I7X094"/>
<keyword evidence="1" id="KW-1185">Reference proteome</keyword>